<evidence type="ECO:0000256" key="2">
    <source>
        <dbReference type="ARBA" id="ARBA00022598"/>
    </source>
</evidence>
<dbReference type="GO" id="GO:0006631">
    <property type="term" value="P:fatty acid metabolic process"/>
    <property type="evidence" value="ECO:0007669"/>
    <property type="project" value="TreeGrafter"/>
</dbReference>
<dbReference type="PANTHER" id="PTHR43201">
    <property type="entry name" value="ACYL-COA SYNTHETASE"/>
    <property type="match status" value="1"/>
</dbReference>
<dbReference type="PANTHER" id="PTHR43201:SF5">
    <property type="entry name" value="MEDIUM-CHAIN ACYL-COA LIGASE ACSF2, MITOCHONDRIAL"/>
    <property type="match status" value="1"/>
</dbReference>
<dbReference type="SUPFAM" id="SSF56801">
    <property type="entry name" value="Acetyl-CoA synthetase-like"/>
    <property type="match status" value="1"/>
</dbReference>
<evidence type="ECO:0000259" key="3">
    <source>
        <dbReference type="Pfam" id="PF00501"/>
    </source>
</evidence>
<comment type="similarity">
    <text evidence="1">Belongs to the ATP-dependent AMP-binding enzyme family.</text>
</comment>
<dbReference type="InterPro" id="IPR000873">
    <property type="entry name" value="AMP-dep_synth/lig_dom"/>
</dbReference>
<dbReference type="AlphaFoldDB" id="A0A8H2XG19"/>
<evidence type="ECO:0000313" key="4">
    <source>
        <dbReference type="EMBL" id="CAE6425418.1"/>
    </source>
</evidence>
<dbReference type="EMBL" id="CAJMWX010000733">
    <property type="protein sequence ID" value="CAE6425418.1"/>
    <property type="molecule type" value="Genomic_DNA"/>
</dbReference>
<evidence type="ECO:0000313" key="5">
    <source>
        <dbReference type="Proteomes" id="UP000663888"/>
    </source>
</evidence>
<dbReference type="PROSITE" id="PS00455">
    <property type="entry name" value="AMP_BINDING"/>
    <property type="match status" value="1"/>
</dbReference>
<keyword evidence="2" id="KW-0436">Ligase</keyword>
<accession>A0A8H2XG19</accession>
<dbReference type="GO" id="GO:0031956">
    <property type="term" value="F:medium-chain fatty acid-CoA ligase activity"/>
    <property type="evidence" value="ECO:0007669"/>
    <property type="project" value="TreeGrafter"/>
</dbReference>
<dbReference type="Pfam" id="PF00501">
    <property type="entry name" value="AMP-binding"/>
    <property type="match status" value="1"/>
</dbReference>
<dbReference type="Gene3D" id="3.40.50.12780">
    <property type="entry name" value="N-terminal domain of ligase-like"/>
    <property type="match status" value="1"/>
</dbReference>
<dbReference type="InterPro" id="IPR042099">
    <property type="entry name" value="ANL_N_sf"/>
</dbReference>
<gene>
    <name evidence="4" type="ORF">RDB_LOCUS28081</name>
</gene>
<evidence type="ECO:0000256" key="1">
    <source>
        <dbReference type="ARBA" id="ARBA00006432"/>
    </source>
</evidence>
<proteinExistence type="inferred from homology"/>
<protein>
    <recommendedName>
        <fullName evidence="3">AMP-dependent synthetase/ligase domain-containing protein</fullName>
    </recommendedName>
</protein>
<comment type="caution">
    <text evidence="4">The sequence shown here is derived from an EMBL/GenBank/DDBJ whole genome shotgun (WGS) entry which is preliminary data.</text>
</comment>
<organism evidence="4 5">
    <name type="scientific">Rhizoctonia solani</name>
    <dbReference type="NCBI Taxonomy" id="456999"/>
    <lineage>
        <taxon>Eukaryota</taxon>
        <taxon>Fungi</taxon>
        <taxon>Dikarya</taxon>
        <taxon>Basidiomycota</taxon>
        <taxon>Agaricomycotina</taxon>
        <taxon>Agaricomycetes</taxon>
        <taxon>Cantharellales</taxon>
        <taxon>Ceratobasidiaceae</taxon>
        <taxon>Rhizoctonia</taxon>
    </lineage>
</organism>
<sequence>MPYLLVSVMSNQAAASTIYTGPLDNDPLTENELAFLLAIPRGAERTPNATIFRFPLGPEHTQGWVDITFSEARSIIARLAIEWQARLSKADEGLRVGPGMTICLLVQPIAHVLLHWLAFWALGCSVQVISLSMGEDVISSYLSKSGCQVAVHSGISDDRVERIRSGCNAVMMQLAEEEHAHQLALGTKQTQADSTLPWPEPCRPDPAIITHSSGSTGTAKLLQLSLYLCTLSLPKVENLNIGNLIRSTDDSRPCLVFSPPYWQSFSAALINQLVTGTPMTFAHVLDIAKFPSSQLLGWARGLGAGGVVCAPRFIRDVLTSGSEADITLLQGFYNIIVGGSALDESTAALAEKYKLKFINAFGCTELGAILLAVAPPYTHLRLLPGPSPIVHPIADPEPDGSRQVQIWYLCSTSPQVAHLRTKGGVPLRFEPFPGDGAHKGELAVRLDDIFKEVHTPSDTGSHAAYIYLGRSDDLIKLAGRGGWDINASFYETELTSTITSYLSRRSNETTRWTIDGIQLFGNNRPCTALVIQLRPVDQAESGGEMGQDLLKSLLNMVELVNERLKLEPNVRVHPQKRTLVVTPGYLAYGPGASGPGGVPRLMMTHKHSLQRWKNVELFGSWLDGLDYSEP</sequence>
<name>A0A8H2XG19_9AGAM</name>
<dbReference type="InterPro" id="IPR020845">
    <property type="entry name" value="AMP-binding_CS"/>
</dbReference>
<reference evidence="4" key="1">
    <citation type="submission" date="2021-01" db="EMBL/GenBank/DDBJ databases">
        <authorList>
            <person name="Kaushik A."/>
        </authorList>
    </citation>
    <scope>NUCLEOTIDE SEQUENCE</scope>
    <source>
        <strain evidence="4">AG4-R118</strain>
    </source>
</reference>
<dbReference type="Proteomes" id="UP000663888">
    <property type="component" value="Unassembled WGS sequence"/>
</dbReference>
<feature type="domain" description="AMP-dependent synthetase/ligase" evidence="3">
    <location>
        <begin position="42"/>
        <end position="378"/>
    </location>
</feature>